<keyword evidence="6" id="KW-1133">Transmembrane helix</keyword>
<dbReference type="EMBL" id="BJXJ01000012">
    <property type="protein sequence ID" value="GEM75470.1"/>
    <property type="molecule type" value="Genomic_DNA"/>
</dbReference>
<feature type="transmembrane region" description="Helical" evidence="6">
    <location>
        <begin position="178"/>
        <end position="211"/>
    </location>
</feature>
<comment type="similarity">
    <text evidence="4">Belongs to the SctE/SipB/YopB family.</text>
</comment>
<comment type="subcellular location">
    <subcellularLocation>
        <location evidence="1">Host membrane</location>
        <topology evidence="1">Multi-pass membrane protein</topology>
    </subcellularLocation>
</comment>
<keyword evidence="2" id="KW-1043">Host membrane</keyword>
<protein>
    <recommendedName>
        <fullName evidence="7">Translocator protein BipB-like C-terminal domain-containing protein</fullName>
    </recommendedName>
</protein>
<evidence type="ECO:0000256" key="4">
    <source>
        <dbReference type="ARBA" id="ARBA00035640"/>
    </source>
</evidence>
<proteinExistence type="inferred from homology"/>
<dbReference type="OrthoDB" id="9995670at2"/>
<feature type="coiled-coil region" evidence="5">
    <location>
        <begin position="348"/>
        <end position="382"/>
    </location>
</feature>
<dbReference type="Proteomes" id="UP000321922">
    <property type="component" value="Unassembled WGS sequence"/>
</dbReference>
<sequence>MTSITTFNRAQILPSVNYGLDSSESVSNSEGNSSAVIDEFQSKTFSPQPLSNDRVQLNKPNAEMVNKAIAFPEVTSQEMERAQKIANTQDNNVKLFTSHILDSVDSLLSGKSKAVNFELAFTLLLNKIGNLQRDLTVDKLNATKSTYEDDMVENQKKIKEAEKAALEAKQVGKASSVLGWLGAAASLVVGVALAATGVGLIAIAAGAAMAVGGFVELTQKVINLPVVKDAFVSTFGEDAFNGLNTALTVVGVTCAVASVLITGGGSAAKLMTNLGSKLGVDMLTTAGSKLTNLITSLESVGAKSIAVTSHATNYVASGSSLALDTSKGITDITHYAKQIQMNYMEADIAEFKAKLAGLDATLENLRDELIKTTERNSELISNMMRTMNSNVESLNKLNQNYI</sequence>
<keyword evidence="6" id="KW-0472">Membrane</keyword>
<keyword evidence="6" id="KW-0812">Transmembrane</keyword>
<comment type="caution">
    <text evidence="8">The sequence shown here is derived from an EMBL/GenBank/DDBJ whole genome shotgun (WGS) entry which is preliminary data.</text>
</comment>
<dbReference type="Pfam" id="PF04888">
    <property type="entry name" value="SseC"/>
    <property type="match status" value="1"/>
</dbReference>
<keyword evidence="5" id="KW-0175">Coiled coil</keyword>
<evidence type="ECO:0000313" key="8">
    <source>
        <dbReference type="EMBL" id="GEM75470.1"/>
    </source>
</evidence>
<organism evidence="8 9">
    <name type="scientific">Vibrio sagamiensis NBRC 104589</name>
    <dbReference type="NCBI Taxonomy" id="1219064"/>
    <lineage>
        <taxon>Bacteria</taxon>
        <taxon>Pseudomonadati</taxon>
        <taxon>Pseudomonadota</taxon>
        <taxon>Gammaproteobacteria</taxon>
        <taxon>Vibrionales</taxon>
        <taxon>Vibrionaceae</taxon>
        <taxon>Vibrio</taxon>
    </lineage>
</organism>
<dbReference type="RefSeq" id="WP_039983238.1">
    <property type="nucleotide sequence ID" value="NZ_BAOJ01000176.1"/>
</dbReference>
<evidence type="ECO:0000256" key="6">
    <source>
        <dbReference type="SAM" id="Phobius"/>
    </source>
</evidence>
<evidence type="ECO:0000313" key="9">
    <source>
        <dbReference type="Proteomes" id="UP000321922"/>
    </source>
</evidence>
<dbReference type="InterPro" id="IPR006972">
    <property type="entry name" value="BipB-like_C"/>
</dbReference>
<evidence type="ECO:0000256" key="5">
    <source>
        <dbReference type="SAM" id="Coils"/>
    </source>
</evidence>
<keyword evidence="9" id="KW-1185">Reference proteome</keyword>
<evidence type="ECO:0000256" key="1">
    <source>
        <dbReference type="ARBA" id="ARBA00004301"/>
    </source>
</evidence>
<gene>
    <name evidence="8" type="ORF">VSA01S_15820</name>
</gene>
<name>A0A511QDU8_9VIBR</name>
<feature type="domain" description="Translocator protein BipB-like C-terminal" evidence="7">
    <location>
        <begin position="119"/>
        <end position="399"/>
    </location>
</feature>
<accession>A0A511QDU8</accession>
<evidence type="ECO:0000256" key="2">
    <source>
        <dbReference type="ARBA" id="ARBA00022870"/>
    </source>
</evidence>
<evidence type="ECO:0000259" key="7">
    <source>
        <dbReference type="Pfam" id="PF04888"/>
    </source>
</evidence>
<dbReference type="GO" id="GO:0033644">
    <property type="term" value="C:host cell membrane"/>
    <property type="evidence" value="ECO:0007669"/>
    <property type="project" value="UniProtKB-SubCell"/>
</dbReference>
<evidence type="ECO:0000256" key="3">
    <source>
        <dbReference type="ARBA" id="ARBA00023026"/>
    </source>
</evidence>
<feature type="coiled-coil region" evidence="5">
    <location>
        <begin position="144"/>
        <end position="171"/>
    </location>
</feature>
<reference evidence="8 9" key="1">
    <citation type="submission" date="2019-07" db="EMBL/GenBank/DDBJ databases">
        <title>Whole genome shotgun sequence of Vibrio sagamiensis NBRC 104589.</title>
        <authorList>
            <person name="Hosoyama A."/>
            <person name="Uohara A."/>
            <person name="Ohji S."/>
            <person name="Ichikawa N."/>
        </authorList>
    </citation>
    <scope>NUCLEOTIDE SEQUENCE [LARGE SCALE GENOMIC DNA]</scope>
    <source>
        <strain evidence="8 9">NBRC 104589</strain>
    </source>
</reference>
<keyword evidence="3" id="KW-0843">Virulence</keyword>
<feature type="transmembrane region" description="Helical" evidence="6">
    <location>
        <begin position="246"/>
        <end position="268"/>
    </location>
</feature>
<dbReference type="AlphaFoldDB" id="A0A511QDU8"/>